<dbReference type="Pfam" id="PF00512">
    <property type="entry name" value="HisKA"/>
    <property type="match status" value="1"/>
</dbReference>
<evidence type="ECO:0000256" key="1">
    <source>
        <dbReference type="ARBA" id="ARBA00000085"/>
    </source>
</evidence>
<evidence type="ECO:0000313" key="17">
    <source>
        <dbReference type="EMBL" id="KAB6147069.1"/>
    </source>
</evidence>
<evidence type="ECO:0000259" key="16">
    <source>
        <dbReference type="PROSITE" id="PS50110"/>
    </source>
</evidence>
<dbReference type="GO" id="GO:0005886">
    <property type="term" value="C:plasma membrane"/>
    <property type="evidence" value="ECO:0007669"/>
    <property type="project" value="UniProtKB-SubCell"/>
</dbReference>
<feature type="domain" description="Histidine kinase" evidence="15">
    <location>
        <begin position="334"/>
        <end position="547"/>
    </location>
</feature>
<dbReference type="SMART" id="SM00387">
    <property type="entry name" value="HATPase_c"/>
    <property type="match status" value="1"/>
</dbReference>
<dbReference type="SMART" id="SM00448">
    <property type="entry name" value="REC"/>
    <property type="match status" value="1"/>
</dbReference>
<keyword evidence="7" id="KW-0547">Nucleotide-binding</keyword>
<dbReference type="InterPro" id="IPR005467">
    <property type="entry name" value="His_kinase_dom"/>
</dbReference>
<feature type="transmembrane region" description="Helical" evidence="14">
    <location>
        <begin position="12"/>
        <end position="29"/>
    </location>
</feature>
<feature type="domain" description="Response regulatory" evidence="16">
    <location>
        <begin position="568"/>
        <end position="685"/>
    </location>
</feature>
<dbReference type="Proteomes" id="UP000434604">
    <property type="component" value="Unassembled WGS sequence"/>
</dbReference>
<dbReference type="CDD" id="cd17546">
    <property type="entry name" value="REC_hyHK_CKI1_RcsC-like"/>
    <property type="match status" value="1"/>
</dbReference>
<dbReference type="EMBL" id="WDED01000018">
    <property type="protein sequence ID" value="KAB6147069.1"/>
    <property type="molecule type" value="Genomic_DNA"/>
</dbReference>
<keyword evidence="9" id="KW-0067">ATP-binding</keyword>
<dbReference type="EC" id="2.7.13.3" evidence="3"/>
<dbReference type="CDD" id="cd00082">
    <property type="entry name" value="HisKA"/>
    <property type="match status" value="1"/>
</dbReference>
<evidence type="ECO:0000256" key="13">
    <source>
        <dbReference type="SAM" id="Coils"/>
    </source>
</evidence>
<keyword evidence="10" id="KW-0902">Two-component regulatory system</keyword>
<dbReference type="Gene3D" id="1.10.287.130">
    <property type="match status" value="1"/>
</dbReference>
<dbReference type="SUPFAM" id="SSF55874">
    <property type="entry name" value="ATPase domain of HSP90 chaperone/DNA topoisomerase II/histidine kinase"/>
    <property type="match status" value="1"/>
</dbReference>
<dbReference type="InterPro" id="IPR003661">
    <property type="entry name" value="HisK_dim/P_dom"/>
</dbReference>
<evidence type="ECO:0000256" key="5">
    <source>
        <dbReference type="ARBA" id="ARBA00022553"/>
    </source>
</evidence>
<dbReference type="PANTHER" id="PTHR43047">
    <property type="entry name" value="TWO-COMPONENT HISTIDINE PROTEIN KINASE"/>
    <property type="match status" value="1"/>
</dbReference>
<dbReference type="InterPro" id="IPR003594">
    <property type="entry name" value="HATPase_dom"/>
</dbReference>
<dbReference type="Pfam" id="PF02518">
    <property type="entry name" value="HATPase_c"/>
    <property type="match status" value="1"/>
</dbReference>
<evidence type="ECO:0000256" key="12">
    <source>
        <dbReference type="PROSITE-ProRule" id="PRU00169"/>
    </source>
</evidence>
<evidence type="ECO:0000256" key="10">
    <source>
        <dbReference type="ARBA" id="ARBA00023012"/>
    </source>
</evidence>
<evidence type="ECO:0000256" key="2">
    <source>
        <dbReference type="ARBA" id="ARBA00004236"/>
    </source>
</evidence>
<dbReference type="InterPro" id="IPR011006">
    <property type="entry name" value="CheY-like_superfamily"/>
</dbReference>
<evidence type="ECO:0000256" key="8">
    <source>
        <dbReference type="ARBA" id="ARBA00022777"/>
    </source>
</evidence>
<dbReference type="Gene3D" id="3.30.565.10">
    <property type="entry name" value="Histidine kinase-like ATPase, C-terminal domain"/>
    <property type="match status" value="1"/>
</dbReference>
<keyword evidence="4" id="KW-1003">Cell membrane</keyword>
<keyword evidence="6" id="KW-0808">Transferase</keyword>
<feature type="coiled-coil region" evidence="13">
    <location>
        <begin position="228"/>
        <end position="262"/>
    </location>
</feature>
<name>A0A7J5PW22_9BACE</name>
<dbReference type="Gene3D" id="3.40.50.2300">
    <property type="match status" value="1"/>
</dbReference>
<evidence type="ECO:0000256" key="7">
    <source>
        <dbReference type="ARBA" id="ARBA00022741"/>
    </source>
</evidence>
<accession>A0A7J5PW22</accession>
<keyword evidence="13" id="KW-0175">Coiled coil</keyword>
<dbReference type="PANTHER" id="PTHR43047:SF72">
    <property type="entry name" value="OSMOSENSING HISTIDINE PROTEIN KINASE SLN1"/>
    <property type="match status" value="1"/>
</dbReference>
<evidence type="ECO:0000256" key="4">
    <source>
        <dbReference type="ARBA" id="ARBA00022475"/>
    </source>
</evidence>
<dbReference type="InterPro" id="IPR036641">
    <property type="entry name" value="HPT_dom_sf"/>
</dbReference>
<dbReference type="PROSITE" id="PS50109">
    <property type="entry name" value="HIS_KIN"/>
    <property type="match status" value="1"/>
</dbReference>
<dbReference type="InterPro" id="IPR001789">
    <property type="entry name" value="Sig_transdc_resp-reg_receiver"/>
</dbReference>
<dbReference type="RefSeq" id="WP_151934840.1">
    <property type="nucleotide sequence ID" value="NZ_WDED01000018.1"/>
</dbReference>
<sequence length="801" mass="91919">MIQAKLKLEIIAGYLLLVSFFAFIVYLVHEEREKTSAMKQQELHWQKERQLTNRTFVQLLDLTATGELVAGWTEDDYVTYRNKHMEVSRLLQELKMMQEDMEQQMCVDSVCILLVEKERQMAAILNLLENMPDAGDIIRKKIPAIVRQTRQWKQEQVSSDKTTVEPLSVEKKKHGFWGFLRKKEEKSAYALQREKSEETQTVKMKAVQPPVLLYSLEKEINDTTRLYEEKLSAEIDSLRIQNRKLNGRINSLIQNFENKETETFRKEIQAQQTVRNHSFRMITGFGIGAFMMVVILYIIIHQDVNRQYRYRKELEVSNQRNMELLQSRKNILLTVNHDLRAPLGTITGYAELIPEEKDKGQRKRYAENIMRISRHVIELANNLLYYYRLESGKEQSDKEVFSPRRVIENIVLSFRPLAEKKGLGLTMEPNGTDTVVEGDRIRLTQILSNLLTNAIKFTRTGYVHIGVHYGDGQLCFFVRDTGTGISEERQKGIFNAFEKLDVEGTELGFGLGLSITAKLVALLEGSISVESQEGHGSTFDVSLPMSEAGGHDTENKTQSKYINLSGLRMVLIDDERMQADMTKRMLIRGGMICDCCCNIKELIELLRSKHYDLLLTDMQMPETDGYQVLALLRNSNLGQSKDIPVLAVTARAKEETARLVESGFAGCLHKPFSMDELMVAVAECIGSKIHQRADADFTALLEGEEDRKGMLEMFIQDTEKTVADLYEAIRMKNYKKISALIHKGAPLWETVRIGIPMVKLERLASLMPETWDDSQLTEVRELVEAVQLAMENAKRLWEGME</sequence>
<gene>
    <name evidence="17" type="ORF">GA398_12935</name>
</gene>
<dbReference type="GO" id="GO:0005524">
    <property type="term" value="F:ATP binding"/>
    <property type="evidence" value="ECO:0007669"/>
    <property type="project" value="UniProtKB-KW"/>
</dbReference>
<keyword evidence="14" id="KW-0812">Transmembrane</keyword>
<dbReference type="GO" id="GO:0000155">
    <property type="term" value="F:phosphorelay sensor kinase activity"/>
    <property type="evidence" value="ECO:0007669"/>
    <property type="project" value="InterPro"/>
</dbReference>
<dbReference type="AlphaFoldDB" id="A0A7J5PW22"/>
<keyword evidence="8" id="KW-0418">Kinase</keyword>
<keyword evidence="11 14" id="KW-0472">Membrane</keyword>
<dbReference type="GO" id="GO:0009927">
    <property type="term" value="F:histidine phosphotransfer kinase activity"/>
    <property type="evidence" value="ECO:0007669"/>
    <property type="project" value="TreeGrafter"/>
</dbReference>
<evidence type="ECO:0000313" key="18">
    <source>
        <dbReference type="Proteomes" id="UP000434604"/>
    </source>
</evidence>
<dbReference type="InterPro" id="IPR036890">
    <property type="entry name" value="HATPase_C_sf"/>
</dbReference>
<organism evidence="17 18">
    <name type="scientific">Bacteroides xylanisolvens</name>
    <dbReference type="NCBI Taxonomy" id="371601"/>
    <lineage>
        <taxon>Bacteria</taxon>
        <taxon>Pseudomonadati</taxon>
        <taxon>Bacteroidota</taxon>
        <taxon>Bacteroidia</taxon>
        <taxon>Bacteroidales</taxon>
        <taxon>Bacteroidaceae</taxon>
        <taxon>Bacteroides</taxon>
    </lineage>
</organism>
<dbReference type="Pfam" id="PF00072">
    <property type="entry name" value="Response_reg"/>
    <property type="match status" value="1"/>
</dbReference>
<reference evidence="17 18" key="1">
    <citation type="journal article" date="2019" name="Nat. Med.">
        <title>A library of human gut bacterial isolates paired with longitudinal multiomics data enables mechanistic microbiome research.</title>
        <authorList>
            <person name="Poyet M."/>
            <person name="Groussin M."/>
            <person name="Gibbons S.M."/>
            <person name="Avila-Pacheco J."/>
            <person name="Jiang X."/>
            <person name="Kearney S.M."/>
            <person name="Perrotta A.R."/>
            <person name="Berdy B."/>
            <person name="Zhao S."/>
            <person name="Lieberman T.D."/>
            <person name="Swanson P.K."/>
            <person name="Smith M."/>
            <person name="Roesemann S."/>
            <person name="Alexander J.E."/>
            <person name="Rich S.A."/>
            <person name="Livny J."/>
            <person name="Vlamakis H."/>
            <person name="Clish C."/>
            <person name="Bullock K."/>
            <person name="Deik A."/>
            <person name="Scott J."/>
            <person name="Pierce K.A."/>
            <person name="Xavier R.J."/>
            <person name="Alm E.J."/>
        </authorList>
    </citation>
    <scope>NUCLEOTIDE SEQUENCE [LARGE SCALE GENOMIC DNA]</scope>
    <source>
        <strain evidence="17 18">BIOML-A58</strain>
    </source>
</reference>
<feature type="transmembrane region" description="Helical" evidence="14">
    <location>
        <begin position="281"/>
        <end position="300"/>
    </location>
</feature>
<dbReference type="InterPro" id="IPR036097">
    <property type="entry name" value="HisK_dim/P_sf"/>
</dbReference>
<comment type="caution">
    <text evidence="17">The sequence shown here is derived from an EMBL/GenBank/DDBJ whole genome shotgun (WGS) entry which is preliminary data.</text>
</comment>
<keyword evidence="14" id="KW-1133">Transmembrane helix</keyword>
<evidence type="ECO:0000259" key="15">
    <source>
        <dbReference type="PROSITE" id="PS50109"/>
    </source>
</evidence>
<dbReference type="SUPFAM" id="SSF47384">
    <property type="entry name" value="Homodimeric domain of signal transducing histidine kinase"/>
    <property type="match status" value="1"/>
</dbReference>
<evidence type="ECO:0000256" key="3">
    <source>
        <dbReference type="ARBA" id="ARBA00012438"/>
    </source>
</evidence>
<dbReference type="InterPro" id="IPR004358">
    <property type="entry name" value="Sig_transdc_His_kin-like_C"/>
</dbReference>
<dbReference type="FunFam" id="3.30.565.10:FF:000023">
    <property type="entry name" value="PAS domain-containing sensor histidine kinase"/>
    <property type="match status" value="1"/>
</dbReference>
<dbReference type="SUPFAM" id="SSF52172">
    <property type="entry name" value="CheY-like"/>
    <property type="match status" value="1"/>
</dbReference>
<dbReference type="SMART" id="SM00388">
    <property type="entry name" value="HisKA"/>
    <property type="match status" value="1"/>
</dbReference>
<evidence type="ECO:0000256" key="11">
    <source>
        <dbReference type="ARBA" id="ARBA00023136"/>
    </source>
</evidence>
<proteinExistence type="predicted"/>
<dbReference type="PRINTS" id="PR00344">
    <property type="entry name" value="BCTRLSENSOR"/>
</dbReference>
<evidence type="ECO:0000256" key="14">
    <source>
        <dbReference type="SAM" id="Phobius"/>
    </source>
</evidence>
<comment type="subcellular location">
    <subcellularLocation>
        <location evidence="2">Cell membrane</location>
    </subcellularLocation>
</comment>
<evidence type="ECO:0000256" key="6">
    <source>
        <dbReference type="ARBA" id="ARBA00022679"/>
    </source>
</evidence>
<protein>
    <recommendedName>
        <fullName evidence="3">histidine kinase</fullName>
        <ecNumber evidence="3">2.7.13.3</ecNumber>
    </recommendedName>
</protein>
<comment type="catalytic activity">
    <reaction evidence="1">
        <text>ATP + protein L-histidine = ADP + protein N-phospho-L-histidine.</text>
        <dbReference type="EC" id="2.7.13.3"/>
    </reaction>
</comment>
<dbReference type="PROSITE" id="PS50110">
    <property type="entry name" value="RESPONSE_REGULATORY"/>
    <property type="match status" value="1"/>
</dbReference>
<dbReference type="SUPFAM" id="SSF47226">
    <property type="entry name" value="Histidine-containing phosphotransfer domain, HPT domain"/>
    <property type="match status" value="1"/>
</dbReference>
<keyword evidence="5 12" id="KW-0597">Phosphoprotein</keyword>
<feature type="modified residue" description="4-aspartylphosphate" evidence="12">
    <location>
        <position position="617"/>
    </location>
</feature>
<evidence type="ECO:0000256" key="9">
    <source>
        <dbReference type="ARBA" id="ARBA00022840"/>
    </source>
</evidence>